<dbReference type="InterPro" id="IPR012340">
    <property type="entry name" value="NA-bd_OB-fold"/>
</dbReference>
<feature type="domain" description="ChsH2 C-terminal OB-fold" evidence="1">
    <location>
        <begin position="51"/>
        <end position="119"/>
    </location>
</feature>
<dbReference type="Pfam" id="PF01796">
    <property type="entry name" value="OB_ChsH2_C"/>
    <property type="match status" value="1"/>
</dbReference>
<organism evidence="3 4">
    <name type="scientific">Halorientalis brevis</name>
    <dbReference type="NCBI Taxonomy" id="1126241"/>
    <lineage>
        <taxon>Archaea</taxon>
        <taxon>Methanobacteriati</taxon>
        <taxon>Methanobacteriota</taxon>
        <taxon>Stenosarchaea group</taxon>
        <taxon>Halobacteria</taxon>
        <taxon>Halobacteriales</taxon>
        <taxon>Haloarculaceae</taxon>
        <taxon>Halorientalis</taxon>
    </lineage>
</organism>
<evidence type="ECO:0000313" key="4">
    <source>
        <dbReference type="Proteomes" id="UP001597119"/>
    </source>
</evidence>
<dbReference type="Pfam" id="PF12172">
    <property type="entry name" value="zf-ChsH2"/>
    <property type="match status" value="1"/>
</dbReference>
<feature type="domain" description="ChsH2 rubredoxin-like zinc ribbon" evidence="2">
    <location>
        <begin position="17"/>
        <end position="45"/>
    </location>
</feature>
<dbReference type="SUPFAM" id="SSF50249">
    <property type="entry name" value="Nucleic acid-binding proteins"/>
    <property type="match status" value="1"/>
</dbReference>
<proteinExistence type="predicted"/>
<evidence type="ECO:0000259" key="2">
    <source>
        <dbReference type="Pfam" id="PF12172"/>
    </source>
</evidence>
<dbReference type="Proteomes" id="UP001597119">
    <property type="component" value="Unassembled WGS sequence"/>
</dbReference>
<accession>A0ABD6CDM3</accession>
<name>A0ABD6CDM3_9EURY</name>
<dbReference type="InterPro" id="IPR022002">
    <property type="entry name" value="ChsH2_Znr"/>
</dbReference>
<dbReference type="PANTHER" id="PTHR34075">
    <property type="entry name" value="BLR3430 PROTEIN"/>
    <property type="match status" value="1"/>
</dbReference>
<evidence type="ECO:0000259" key="1">
    <source>
        <dbReference type="Pfam" id="PF01796"/>
    </source>
</evidence>
<dbReference type="AlphaFoldDB" id="A0ABD6CDM3"/>
<dbReference type="EMBL" id="JBHUDJ010000010">
    <property type="protein sequence ID" value="MFD1588290.1"/>
    <property type="molecule type" value="Genomic_DNA"/>
</dbReference>
<keyword evidence="4" id="KW-1185">Reference proteome</keyword>
<reference evidence="3 4" key="1">
    <citation type="journal article" date="2019" name="Int. J. Syst. Evol. Microbiol.">
        <title>The Global Catalogue of Microorganisms (GCM) 10K type strain sequencing project: providing services to taxonomists for standard genome sequencing and annotation.</title>
        <authorList>
            <consortium name="The Broad Institute Genomics Platform"/>
            <consortium name="The Broad Institute Genome Sequencing Center for Infectious Disease"/>
            <person name="Wu L."/>
            <person name="Ma J."/>
        </authorList>
    </citation>
    <scope>NUCLEOTIDE SEQUENCE [LARGE SCALE GENOMIC DNA]</scope>
    <source>
        <strain evidence="3 4">CGMCC 1.12125</strain>
    </source>
</reference>
<dbReference type="InterPro" id="IPR002878">
    <property type="entry name" value="ChsH2_C"/>
</dbReference>
<dbReference type="PANTHER" id="PTHR34075:SF5">
    <property type="entry name" value="BLR3430 PROTEIN"/>
    <property type="match status" value="1"/>
</dbReference>
<comment type="caution">
    <text evidence="3">The sequence shown here is derived from an EMBL/GenBank/DDBJ whole genome shotgun (WGS) entry which is preliminary data.</text>
</comment>
<evidence type="ECO:0000313" key="3">
    <source>
        <dbReference type="EMBL" id="MFD1588290.1"/>
    </source>
</evidence>
<dbReference type="InterPro" id="IPR052513">
    <property type="entry name" value="Thioester_dehydratase-like"/>
</dbReference>
<gene>
    <name evidence="3" type="ORF">ACFR9U_15010</name>
</gene>
<dbReference type="Gene3D" id="6.10.30.10">
    <property type="match status" value="1"/>
</dbReference>
<sequence>MGAYLSVPSWWRNLDGRYRLVLGRCPDCGAHTFPAEGACPACNSTADFETVEPEGTGTVVARTVLQGGMPPEFADYSTQEGDVAVAVVELDEGARVPGMLTDCEPSSVERGTRVEAVVRRIYEQEGIVRYGAKFRPLD</sequence>
<protein>
    <submittedName>
        <fullName evidence="3">Zn-ribbon domain-containing OB-fold protein</fullName>
    </submittedName>
</protein>
<dbReference type="RefSeq" id="WP_247382255.1">
    <property type="nucleotide sequence ID" value="NZ_JALLGV010000015.1"/>
</dbReference>